<dbReference type="AlphaFoldDB" id="A0A0E9SWT9"/>
<sequence length="24" mass="2953">MRIVDFHFLNHAACLYLETLWVLF</sequence>
<organism evidence="1">
    <name type="scientific">Anguilla anguilla</name>
    <name type="common">European freshwater eel</name>
    <name type="synonym">Muraena anguilla</name>
    <dbReference type="NCBI Taxonomy" id="7936"/>
    <lineage>
        <taxon>Eukaryota</taxon>
        <taxon>Metazoa</taxon>
        <taxon>Chordata</taxon>
        <taxon>Craniata</taxon>
        <taxon>Vertebrata</taxon>
        <taxon>Euteleostomi</taxon>
        <taxon>Actinopterygii</taxon>
        <taxon>Neopterygii</taxon>
        <taxon>Teleostei</taxon>
        <taxon>Anguilliformes</taxon>
        <taxon>Anguillidae</taxon>
        <taxon>Anguilla</taxon>
    </lineage>
</organism>
<evidence type="ECO:0000313" key="1">
    <source>
        <dbReference type="EMBL" id="JAH45804.1"/>
    </source>
</evidence>
<proteinExistence type="predicted"/>
<dbReference type="EMBL" id="GBXM01062773">
    <property type="protein sequence ID" value="JAH45804.1"/>
    <property type="molecule type" value="Transcribed_RNA"/>
</dbReference>
<reference evidence="1" key="2">
    <citation type="journal article" date="2015" name="Fish Shellfish Immunol.">
        <title>Early steps in the European eel (Anguilla anguilla)-Vibrio vulnificus interaction in the gills: Role of the RtxA13 toxin.</title>
        <authorList>
            <person name="Callol A."/>
            <person name="Pajuelo D."/>
            <person name="Ebbesson L."/>
            <person name="Teles M."/>
            <person name="MacKenzie S."/>
            <person name="Amaro C."/>
        </authorList>
    </citation>
    <scope>NUCLEOTIDE SEQUENCE</scope>
</reference>
<accession>A0A0E9SWT9</accession>
<name>A0A0E9SWT9_ANGAN</name>
<reference evidence="1" key="1">
    <citation type="submission" date="2014-11" db="EMBL/GenBank/DDBJ databases">
        <authorList>
            <person name="Amaro Gonzalez C."/>
        </authorList>
    </citation>
    <scope>NUCLEOTIDE SEQUENCE</scope>
</reference>
<dbReference type="EMBL" id="GBXM01065962">
    <property type="protein sequence ID" value="JAH42615.1"/>
    <property type="molecule type" value="Transcribed_RNA"/>
</dbReference>
<protein>
    <submittedName>
        <fullName evidence="1">Uncharacterized protein</fullName>
    </submittedName>
</protein>